<accession>A0A0F5JR58</accession>
<evidence type="ECO:0008006" key="4">
    <source>
        <dbReference type="Google" id="ProtNLM"/>
    </source>
</evidence>
<dbReference type="RefSeq" id="WP_046145115.1">
    <property type="nucleotide sequence ID" value="NZ_KQ033912.1"/>
</dbReference>
<name>A0A0F5JR58_9BACT</name>
<dbReference type="STRING" id="927665.HMPREF1535_00360"/>
<feature type="signal peptide" evidence="1">
    <location>
        <begin position="1"/>
        <end position="22"/>
    </location>
</feature>
<proteinExistence type="predicted"/>
<protein>
    <recommendedName>
        <fullName evidence="4">Major fimbrial subunit protein N-terminal domain-containing protein</fullName>
    </recommendedName>
</protein>
<dbReference type="PROSITE" id="PS51257">
    <property type="entry name" value="PROKAR_LIPOPROTEIN"/>
    <property type="match status" value="1"/>
</dbReference>
<feature type="chain" id="PRO_5002490484" description="Major fimbrial subunit protein N-terminal domain-containing protein" evidence="1">
    <location>
        <begin position="23"/>
        <end position="932"/>
    </location>
</feature>
<dbReference type="HOGENOM" id="CLU_017890_0_0_10"/>
<evidence type="ECO:0000313" key="3">
    <source>
        <dbReference type="Proteomes" id="UP000033047"/>
    </source>
</evidence>
<dbReference type="PATRIC" id="fig|927665.4.peg.361"/>
<comment type="caution">
    <text evidence="2">The sequence shown here is derived from an EMBL/GenBank/DDBJ whole genome shotgun (WGS) entry which is preliminary data.</text>
</comment>
<keyword evidence="1" id="KW-0732">Signal</keyword>
<dbReference type="Proteomes" id="UP000033047">
    <property type="component" value="Unassembled WGS sequence"/>
</dbReference>
<organism evidence="2 3">
    <name type="scientific">Parabacteroides goldsteinii DSM 19448 = WAL 12034</name>
    <dbReference type="NCBI Taxonomy" id="927665"/>
    <lineage>
        <taxon>Bacteria</taxon>
        <taxon>Pseudomonadati</taxon>
        <taxon>Bacteroidota</taxon>
        <taxon>Bacteroidia</taxon>
        <taxon>Bacteroidales</taxon>
        <taxon>Tannerellaceae</taxon>
        <taxon>Parabacteroides</taxon>
    </lineage>
</organism>
<reference evidence="2 3" key="1">
    <citation type="submission" date="2013-04" db="EMBL/GenBank/DDBJ databases">
        <title>The Genome Sequence of Parabacteroides goldsteinii DSM 19448.</title>
        <authorList>
            <consortium name="The Broad Institute Genomics Platform"/>
            <person name="Earl A."/>
            <person name="Ward D."/>
            <person name="Feldgarden M."/>
            <person name="Gevers D."/>
            <person name="Martens E."/>
            <person name="Sakamoto M."/>
            <person name="Benno Y."/>
            <person name="Song Y."/>
            <person name="Liu C."/>
            <person name="Lee J."/>
            <person name="Bolanos M."/>
            <person name="Vaisanen M.L."/>
            <person name="Finegold S.M."/>
            <person name="Walker B."/>
            <person name="Young S."/>
            <person name="Zeng Q."/>
            <person name="Gargeya S."/>
            <person name="Fitzgerald M."/>
            <person name="Haas B."/>
            <person name="Abouelleil A."/>
            <person name="Allen A.W."/>
            <person name="Alvarado L."/>
            <person name="Arachchi H.M."/>
            <person name="Berlin A.M."/>
            <person name="Chapman S.B."/>
            <person name="Gainer-Dewar J."/>
            <person name="Goldberg J."/>
            <person name="Griggs A."/>
            <person name="Gujja S."/>
            <person name="Hansen M."/>
            <person name="Howarth C."/>
            <person name="Imamovic A."/>
            <person name="Ireland A."/>
            <person name="Larimer J."/>
            <person name="McCowan C."/>
            <person name="Murphy C."/>
            <person name="Pearson M."/>
            <person name="Poon T.W."/>
            <person name="Priest M."/>
            <person name="Roberts A."/>
            <person name="Saif S."/>
            <person name="Shea T."/>
            <person name="Sisk P."/>
            <person name="Sykes S."/>
            <person name="Wortman J."/>
            <person name="Nusbaum C."/>
            <person name="Birren B."/>
        </authorList>
    </citation>
    <scope>NUCLEOTIDE SEQUENCE [LARGE SCALE GENOMIC DNA]</scope>
    <source>
        <strain evidence="2 3">DSM 19448</strain>
    </source>
</reference>
<evidence type="ECO:0000313" key="2">
    <source>
        <dbReference type="EMBL" id="KKB60085.1"/>
    </source>
</evidence>
<gene>
    <name evidence="2" type="ORF">HMPREF1535_00360</name>
</gene>
<dbReference type="EMBL" id="AQHV01000001">
    <property type="protein sequence ID" value="KKB60085.1"/>
    <property type="molecule type" value="Genomic_DNA"/>
</dbReference>
<sequence length="932" mass="97488">MKKTYLMLLLALSGLGSGCTNDDGTTESPSGAGGEIQLVFSGSGESEEYTKAIASNSENEIKNLKVYLFASSSAEAGDDEYYYMETWSKTEATPTGNQFLLQSSGSSYKASIKPGELKGLPYLTLVCVANQDDLFKGDGNAFGGLTAVTVDANGAPQNAAAATDLADFKAAYTASLAADGIIKTPLVMTGMEKTKISGSVSKVAITLKRVVARFDIDNTTATSRLTITHIALGQGRPNASLFGAALAEVTPPTGVMTYADVEYKGENANVGTLESALYVYPNLATDKSFLIIKGTYSSPSTGQPIDVTYNIPIVKTPEDATPTEPANYIAINANSRYKLHITDVTESNIFSTFEVEDWTSGGGVIVKPGNDAPVFDVATGFTAADGGNIADIPVAVTYAGGATSTTEFKVVDGKSFKTTLAATGKIRAEKAPATKADVAPDAWLTFDAPTYEEKDGIWYTTFVFKSTDATGKQPVNVTFINDAASYDPDLWTTLTFYGPLAAPSLKEVVNGHSTGNAVDIAASTATMYKLNNSLIKVEAMCIEGVTVEVPAGFVAEAGETNGYTTVYTVKINKVSELVGNEQKITFKNKEAGDVKTELTVTLAEPGMTMEEGTDTNNAADVTGNTIKVDLDVLATGNFTFKVNAPQGLTAGSLECPWLTITESHAWADTDGNRYAEYTVAAKGGTPANFDDFDILFTNALAGAANLTVTLNKAASKPKLEAATAGTASDFNGTVSFPDASTATVDMYKANGSKVYVKMTCDEAAAFASVTGLSMTKESDDNYEVKVTDATQFTAGATTVITAKNSSDETRTATLTITWLDPAITFEKTLDTASAGTIVGDDINVNGTTFKDSYGTIKVKIKGYKGSVIAVSDVSSAWAGIANPPSVIAEDGTAEITISAATAVNADATNDITITVTNAITGGGDKTITLKKQ</sequence>
<dbReference type="AlphaFoldDB" id="A0A0F5JR58"/>
<evidence type="ECO:0000256" key="1">
    <source>
        <dbReference type="SAM" id="SignalP"/>
    </source>
</evidence>